<feature type="domain" description="Pyridoxamine 5'-phosphate oxidase N-terminal" evidence="2">
    <location>
        <begin position="6"/>
        <end position="100"/>
    </location>
</feature>
<dbReference type="RefSeq" id="WP_344481671.1">
    <property type="nucleotide sequence ID" value="NZ_BAAASB010000016.1"/>
</dbReference>
<evidence type="ECO:0000256" key="1">
    <source>
        <dbReference type="ARBA" id="ARBA00023002"/>
    </source>
</evidence>
<dbReference type="NCBIfam" id="TIGR03666">
    <property type="entry name" value="Rv2061_F420"/>
    <property type="match status" value="1"/>
</dbReference>
<keyword evidence="4" id="KW-1185">Reference proteome</keyword>
<protein>
    <submittedName>
        <fullName evidence="3">PPOX class F420-dependent oxidoreductase</fullName>
        <ecNumber evidence="3">1.-.-.-</ecNumber>
    </submittedName>
</protein>
<dbReference type="InterPro" id="IPR052019">
    <property type="entry name" value="F420H2_bilvrd_red/Heme_oxyg"/>
</dbReference>
<evidence type="ECO:0000313" key="3">
    <source>
        <dbReference type="EMBL" id="MFC5154453.1"/>
    </source>
</evidence>
<dbReference type="PANTHER" id="PTHR35176">
    <property type="entry name" value="HEME OXYGENASE HI_0854-RELATED"/>
    <property type="match status" value="1"/>
</dbReference>
<dbReference type="GO" id="GO:0016491">
    <property type="term" value="F:oxidoreductase activity"/>
    <property type="evidence" value="ECO:0007669"/>
    <property type="project" value="UniProtKB-KW"/>
</dbReference>
<dbReference type="EMBL" id="JBHSKP010000015">
    <property type="protein sequence ID" value="MFC5154453.1"/>
    <property type="molecule type" value="Genomic_DNA"/>
</dbReference>
<comment type="caution">
    <text evidence="3">The sequence shown here is derived from an EMBL/GenBank/DDBJ whole genome shotgun (WGS) entry which is preliminary data.</text>
</comment>
<organism evidence="3 4">
    <name type="scientific">Streptomyces amakusaensis</name>
    <dbReference type="NCBI Taxonomy" id="67271"/>
    <lineage>
        <taxon>Bacteria</taxon>
        <taxon>Bacillati</taxon>
        <taxon>Actinomycetota</taxon>
        <taxon>Actinomycetes</taxon>
        <taxon>Kitasatosporales</taxon>
        <taxon>Streptomycetaceae</taxon>
        <taxon>Streptomyces</taxon>
    </lineage>
</organism>
<dbReference type="InterPro" id="IPR012349">
    <property type="entry name" value="Split_barrel_FMN-bd"/>
</dbReference>
<dbReference type="PANTHER" id="PTHR35176:SF11">
    <property type="entry name" value="PYRIDOXAMINE 5'-PHOSPHATE OXIDASE FAMILY PROTEIN"/>
    <property type="match status" value="1"/>
</dbReference>
<evidence type="ECO:0000313" key="4">
    <source>
        <dbReference type="Proteomes" id="UP001596160"/>
    </source>
</evidence>
<gene>
    <name evidence="3" type="ORF">ACFPRH_22190</name>
</gene>
<accession>A0ABW0ANZ1</accession>
<dbReference type="Pfam" id="PF01243">
    <property type="entry name" value="PNPOx_N"/>
    <property type="match status" value="1"/>
</dbReference>
<dbReference type="SUPFAM" id="SSF50475">
    <property type="entry name" value="FMN-binding split barrel"/>
    <property type="match status" value="1"/>
</dbReference>
<dbReference type="Gene3D" id="2.30.110.10">
    <property type="entry name" value="Electron Transport, Fmn-binding Protein, Chain A"/>
    <property type="match status" value="1"/>
</dbReference>
<keyword evidence="1 3" id="KW-0560">Oxidoreductase</keyword>
<evidence type="ECO:0000259" key="2">
    <source>
        <dbReference type="Pfam" id="PF01243"/>
    </source>
</evidence>
<reference evidence="4" key="1">
    <citation type="journal article" date="2019" name="Int. J. Syst. Evol. Microbiol.">
        <title>The Global Catalogue of Microorganisms (GCM) 10K type strain sequencing project: providing services to taxonomists for standard genome sequencing and annotation.</title>
        <authorList>
            <consortium name="The Broad Institute Genomics Platform"/>
            <consortium name="The Broad Institute Genome Sequencing Center for Infectious Disease"/>
            <person name="Wu L."/>
            <person name="Ma J."/>
        </authorList>
    </citation>
    <scope>NUCLEOTIDE SEQUENCE [LARGE SCALE GENOMIC DNA]</scope>
    <source>
        <strain evidence="4">PCU 266</strain>
    </source>
</reference>
<name>A0ABW0ANZ1_9ACTN</name>
<proteinExistence type="predicted"/>
<dbReference type="InterPro" id="IPR011576">
    <property type="entry name" value="Pyridox_Oxase_N"/>
</dbReference>
<sequence>MTAEGFATARYISLTTFRKDGTGVATPVWFVQEGGKLHVWTNRDSWKVKRLRNDPRVTVTVCDVRGRIADGAPSARGTAELLDGLDDTRKLLIRKYSWQFWLIDWPATLVRRGKRPQIGIAVTLSPNDENGL</sequence>
<dbReference type="EC" id="1.-.-.-" evidence="3"/>
<dbReference type="InterPro" id="IPR019965">
    <property type="entry name" value="PPOX_F420-dep_Rv2061_put"/>
</dbReference>
<dbReference type="Proteomes" id="UP001596160">
    <property type="component" value="Unassembled WGS sequence"/>
</dbReference>